<evidence type="ECO:0000313" key="2">
    <source>
        <dbReference type="Proteomes" id="UP000828390"/>
    </source>
</evidence>
<organism evidence="1 2">
    <name type="scientific">Dreissena polymorpha</name>
    <name type="common">Zebra mussel</name>
    <name type="synonym">Mytilus polymorpha</name>
    <dbReference type="NCBI Taxonomy" id="45954"/>
    <lineage>
        <taxon>Eukaryota</taxon>
        <taxon>Metazoa</taxon>
        <taxon>Spiralia</taxon>
        <taxon>Lophotrochozoa</taxon>
        <taxon>Mollusca</taxon>
        <taxon>Bivalvia</taxon>
        <taxon>Autobranchia</taxon>
        <taxon>Heteroconchia</taxon>
        <taxon>Euheterodonta</taxon>
        <taxon>Imparidentia</taxon>
        <taxon>Neoheterodontei</taxon>
        <taxon>Myida</taxon>
        <taxon>Dreissenoidea</taxon>
        <taxon>Dreissenidae</taxon>
        <taxon>Dreissena</taxon>
    </lineage>
</organism>
<keyword evidence="2" id="KW-1185">Reference proteome</keyword>
<protein>
    <submittedName>
        <fullName evidence="1">Uncharacterized protein</fullName>
    </submittedName>
</protein>
<dbReference type="AlphaFoldDB" id="A0A9D4RCQ0"/>
<accession>A0A9D4RCQ0</accession>
<proteinExistence type="predicted"/>
<gene>
    <name evidence="1" type="ORF">DPMN_026555</name>
</gene>
<reference evidence="1" key="2">
    <citation type="submission" date="2020-11" db="EMBL/GenBank/DDBJ databases">
        <authorList>
            <person name="McCartney M.A."/>
            <person name="Auch B."/>
            <person name="Kono T."/>
            <person name="Mallez S."/>
            <person name="Becker A."/>
            <person name="Gohl D.M."/>
            <person name="Silverstein K.A.T."/>
            <person name="Koren S."/>
            <person name="Bechman K.B."/>
            <person name="Herman A."/>
            <person name="Abrahante J.E."/>
            <person name="Garbe J."/>
        </authorList>
    </citation>
    <scope>NUCLEOTIDE SEQUENCE</scope>
    <source>
        <strain evidence="1">Duluth1</strain>
        <tissue evidence="1">Whole animal</tissue>
    </source>
</reference>
<evidence type="ECO:0000313" key="1">
    <source>
        <dbReference type="EMBL" id="KAH3863566.1"/>
    </source>
</evidence>
<sequence>MTIELKNMTSYVLTRKNTPTNLLTKFHEDWTINKTCHIPSQQFFHPAVNTFELAQDIFYEDLTFNVASRLTMKTLCSAPTKIAHGRTDTRTDRRSGDYLLPQNILGEHTKSTVYIC</sequence>
<name>A0A9D4RCQ0_DREPO</name>
<comment type="caution">
    <text evidence="1">The sequence shown here is derived from an EMBL/GenBank/DDBJ whole genome shotgun (WGS) entry which is preliminary data.</text>
</comment>
<dbReference type="EMBL" id="JAIWYP010000002">
    <property type="protein sequence ID" value="KAH3863566.1"/>
    <property type="molecule type" value="Genomic_DNA"/>
</dbReference>
<reference evidence="1" key="1">
    <citation type="journal article" date="2019" name="bioRxiv">
        <title>The Genome of the Zebra Mussel, Dreissena polymorpha: A Resource for Invasive Species Research.</title>
        <authorList>
            <person name="McCartney M.A."/>
            <person name="Auch B."/>
            <person name="Kono T."/>
            <person name="Mallez S."/>
            <person name="Zhang Y."/>
            <person name="Obille A."/>
            <person name="Becker A."/>
            <person name="Abrahante J.E."/>
            <person name="Garbe J."/>
            <person name="Badalamenti J.P."/>
            <person name="Herman A."/>
            <person name="Mangelson H."/>
            <person name="Liachko I."/>
            <person name="Sullivan S."/>
            <person name="Sone E.D."/>
            <person name="Koren S."/>
            <person name="Silverstein K.A.T."/>
            <person name="Beckman K.B."/>
            <person name="Gohl D.M."/>
        </authorList>
    </citation>
    <scope>NUCLEOTIDE SEQUENCE</scope>
    <source>
        <strain evidence="1">Duluth1</strain>
        <tissue evidence="1">Whole animal</tissue>
    </source>
</reference>
<dbReference type="Proteomes" id="UP000828390">
    <property type="component" value="Unassembled WGS sequence"/>
</dbReference>